<protein>
    <submittedName>
        <fullName evidence="2">Uncharacterized protein</fullName>
    </submittedName>
</protein>
<gene>
    <name evidence="2" type="ORF">M501DRAFT_1061013</name>
</gene>
<comment type="caution">
    <text evidence="2">The sequence shown here is derived from an EMBL/GenBank/DDBJ whole genome shotgun (WGS) entry which is preliminary data.</text>
</comment>
<evidence type="ECO:0000313" key="3">
    <source>
        <dbReference type="Proteomes" id="UP000799429"/>
    </source>
</evidence>
<feature type="signal peptide" evidence="1">
    <location>
        <begin position="1"/>
        <end position="15"/>
    </location>
</feature>
<dbReference type="EMBL" id="MU006110">
    <property type="protein sequence ID" value="KAF2835248.1"/>
    <property type="molecule type" value="Genomic_DNA"/>
</dbReference>
<evidence type="ECO:0000313" key="2">
    <source>
        <dbReference type="EMBL" id="KAF2835248.1"/>
    </source>
</evidence>
<accession>A0A9P4S581</accession>
<proteinExistence type="predicted"/>
<keyword evidence="1" id="KW-0732">Signal</keyword>
<sequence>MFLLIFLFLSHFAHSTPLEKRSPSDDNFASAALLNKCSYPLYVRSIDSVGPSVSKVAYSTNDTVIPEIEHDNTKLYTLSPGESHNELLRWLRSGGTALKVSKFPDSSKIVQFDTLTLTTSSPA</sequence>
<keyword evidence="3" id="KW-1185">Reference proteome</keyword>
<dbReference type="AlphaFoldDB" id="A0A9P4S581"/>
<name>A0A9P4S581_9PEZI</name>
<reference evidence="2" key="1">
    <citation type="journal article" date="2020" name="Stud. Mycol.">
        <title>101 Dothideomycetes genomes: a test case for predicting lifestyles and emergence of pathogens.</title>
        <authorList>
            <person name="Haridas S."/>
            <person name="Albert R."/>
            <person name="Binder M."/>
            <person name="Bloem J."/>
            <person name="Labutti K."/>
            <person name="Salamov A."/>
            <person name="Andreopoulos B."/>
            <person name="Baker S."/>
            <person name="Barry K."/>
            <person name="Bills G."/>
            <person name="Bluhm B."/>
            <person name="Cannon C."/>
            <person name="Castanera R."/>
            <person name="Culley D."/>
            <person name="Daum C."/>
            <person name="Ezra D."/>
            <person name="Gonzalez J."/>
            <person name="Henrissat B."/>
            <person name="Kuo A."/>
            <person name="Liang C."/>
            <person name="Lipzen A."/>
            <person name="Lutzoni F."/>
            <person name="Magnuson J."/>
            <person name="Mondo S."/>
            <person name="Nolan M."/>
            <person name="Ohm R."/>
            <person name="Pangilinan J."/>
            <person name="Park H.-J."/>
            <person name="Ramirez L."/>
            <person name="Alfaro M."/>
            <person name="Sun H."/>
            <person name="Tritt A."/>
            <person name="Yoshinaga Y."/>
            <person name="Zwiers L.-H."/>
            <person name="Turgeon B."/>
            <person name="Goodwin S."/>
            <person name="Spatafora J."/>
            <person name="Crous P."/>
            <person name="Grigoriev I."/>
        </authorList>
    </citation>
    <scope>NUCLEOTIDE SEQUENCE</scope>
    <source>
        <strain evidence="2">CBS 101060</strain>
    </source>
</reference>
<dbReference type="Proteomes" id="UP000799429">
    <property type="component" value="Unassembled WGS sequence"/>
</dbReference>
<organism evidence="2 3">
    <name type="scientific">Patellaria atrata CBS 101060</name>
    <dbReference type="NCBI Taxonomy" id="1346257"/>
    <lineage>
        <taxon>Eukaryota</taxon>
        <taxon>Fungi</taxon>
        <taxon>Dikarya</taxon>
        <taxon>Ascomycota</taxon>
        <taxon>Pezizomycotina</taxon>
        <taxon>Dothideomycetes</taxon>
        <taxon>Dothideomycetes incertae sedis</taxon>
        <taxon>Patellariales</taxon>
        <taxon>Patellariaceae</taxon>
        <taxon>Patellaria</taxon>
    </lineage>
</organism>
<evidence type="ECO:0000256" key="1">
    <source>
        <dbReference type="SAM" id="SignalP"/>
    </source>
</evidence>
<feature type="chain" id="PRO_5040142831" evidence="1">
    <location>
        <begin position="16"/>
        <end position="123"/>
    </location>
</feature>